<dbReference type="SMART" id="SM00061">
    <property type="entry name" value="MATH"/>
    <property type="match status" value="1"/>
</dbReference>
<dbReference type="Gene3D" id="2.60.210.10">
    <property type="entry name" value="Apoptosis, Tumor Necrosis Factor Receptor Associated Protein 2, Chain A"/>
    <property type="match status" value="1"/>
</dbReference>
<proteinExistence type="inferred from homology"/>
<dbReference type="InterPro" id="IPR024729">
    <property type="entry name" value="USP7_ICP0-binding_dom"/>
</dbReference>
<accession>B3RQ40</accession>
<evidence type="ECO:0000256" key="2">
    <source>
        <dbReference type="ARBA" id="ARBA00004123"/>
    </source>
</evidence>
<keyword evidence="9" id="KW-0788">Thiol protease</keyword>
<dbReference type="EMBL" id="DS985242">
    <property type="protein sequence ID" value="EDV28289.1"/>
    <property type="molecule type" value="Genomic_DNA"/>
</dbReference>
<dbReference type="InterPro" id="IPR008974">
    <property type="entry name" value="TRAF-like"/>
</dbReference>
<dbReference type="PANTHER" id="PTHR24006:SF644">
    <property type="entry name" value="UBIQUITIN CARBOXYL-TERMINAL HYDROLASE 7"/>
    <property type="match status" value="1"/>
</dbReference>
<reference evidence="15 16" key="1">
    <citation type="journal article" date="2008" name="Nature">
        <title>The Trichoplax genome and the nature of placozoans.</title>
        <authorList>
            <person name="Srivastava M."/>
            <person name="Begovic E."/>
            <person name="Chapman J."/>
            <person name="Putnam N.H."/>
            <person name="Hellsten U."/>
            <person name="Kawashima T."/>
            <person name="Kuo A."/>
            <person name="Mitros T."/>
            <person name="Salamov A."/>
            <person name="Carpenter M.L."/>
            <person name="Signorovitch A.Y."/>
            <person name="Moreno M.A."/>
            <person name="Kamm K."/>
            <person name="Grimwood J."/>
            <person name="Schmutz J."/>
            <person name="Shapiro H."/>
            <person name="Grigoriev I.V."/>
            <person name="Buss L.W."/>
            <person name="Schierwater B."/>
            <person name="Dellaporta S.L."/>
            <person name="Rokhsar D.S."/>
        </authorList>
    </citation>
    <scope>NUCLEOTIDE SEQUENCE [LARGE SCALE GENOMIC DNA]</scope>
    <source>
        <strain evidence="15 16">Grell-BS-1999</strain>
    </source>
</reference>
<dbReference type="PROSITE" id="PS50235">
    <property type="entry name" value="USP_3"/>
    <property type="match status" value="1"/>
</dbReference>
<dbReference type="FunFam" id="3.90.70.10:FF:000005">
    <property type="entry name" value="Ubiquitin carboxyl-terminal hydrolase 7"/>
    <property type="match status" value="1"/>
</dbReference>
<dbReference type="PROSITE" id="PS00973">
    <property type="entry name" value="USP_2"/>
    <property type="match status" value="1"/>
</dbReference>
<keyword evidence="10" id="KW-0539">Nucleus</keyword>
<keyword evidence="8" id="KW-0378">Hydrolase</keyword>
<dbReference type="CTD" id="6750802"/>
<evidence type="ECO:0000256" key="10">
    <source>
        <dbReference type="ARBA" id="ARBA00023242"/>
    </source>
</evidence>
<dbReference type="OMA" id="HTAHHRF"/>
<dbReference type="InterPro" id="IPR028889">
    <property type="entry name" value="USP"/>
</dbReference>
<protein>
    <recommendedName>
        <fullName evidence="5">Ubiquitin carboxyl-terminal hydrolase 7</fullName>
        <ecNumber evidence="4">3.4.19.12</ecNumber>
    </recommendedName>
    <alternativeName>
        <fullName evidence="12">Ubiquitin thioesterase 7</fullName>
    </alternativeName>
    <alternativeName>
        <fullName evidence="11">Ubiquitin-specific-processing protease 7</fullName>
    </alternativeName>
</protein>
<keyword evidence="16" id="KW-1185">Reference proteome</keyword>
<dbReference type="STRING" id="10228.B3RQ40"/>
<dbReference type="InterPro" id="IPR029346">
    <property type="entry name" value="USP_C"/>
</dbReference>
<dbReference type="InterPro" id="IPR018200">
    <property type="entry name" value="USP_CS"/>
</dbReference>
<dbReference type="PhylomeDB" id="B3RQ40"/>
<dbReference type="InterPro" id="IPR050164">
    <property type="entry name" value="Peptidase_C19"/>
</dbReference>
<dbReference type="GO" id="GO:0005829">
    <property type="term" value="C:cytosol"/>
    <property type="evidence" value="ECO:0000318"/>
    <property type="project" value="GO_Central"/>
</dbReference>
<dbReference type="GO" id="GO:0016579">
    <property type="term" value="P:protein deubiquitination"/>
    <property type="evidence" value="ECO:0007669"/>
    <property type="project" value="InterPro"/>
</dbReference>
<dbReference type="SUPFAM" id="SSF54001">
    <property type="entry name" value="Cysteine proteinases"/>
    <property type="match status" value="1"/>
</dbReference>
<dbReference type="PROSITE" id="PS00972">
    <property type="entry name" value="USP_1"/>
    <property type="match status" value="1"/>
</dbReference>
<evidence type="ECO:0000313" key="16">
    <source>
        <dbReference type="Proteomes" id="UP000009022"/>
    </source>
</evidence>
<evidence type="ECO:0000256" key="11">
    <source>
        <dbReference type="ARBA" id="ARBA00031500"/>
    </source>
</evidence>
<feature type="domain" description="USP" evidence="14">
    <location>
        <begin position="154"/>
        <end position="461"/>
    </location>
</feature>
<dbReference type="FunFam" id="3.10.20.90:FF:000050">
    <property type="entry name" value="Ubiquitin carboxyl-terminal hydrolase 13"/>
    <property type="match status" value="1"/>
</dbReference>
<dbReference type="KEGG" id="tad:TRIADDRAFT_21658"/>
<dbReference type="AlphaFoldDB" id="B3RQ40"/>
<feature type="non-terminal residue" evidence="15">
    <location>
        <position position="1"/>
    </location>
</feature>
<dbReference type="HOGENOM" id="CLU_003532_0_0_1"/>
<comment type="catalytic activity">
    <reaction evidence="1">
        <text>Thiol-dependent hydrolysis of ester, thioester, amide, peptide and isopeptide bonds formed by the C-terminal Gly of ubiquitin (a 76-residue protein attached to proteins as an intracellular targeting signal).</text>
        <dbReference type="EC" id="3.4.19.12"/>
    </reaction>
</comment>
<evidence type="ECO:0000256" key="3">
    <source>
        <dbReference type="ARBA" id="ARBA00009085"/>
    </source>
</evidence>
<dbReference type="Proteomes" id="UP000009022">
    <property type="component" value="Unassembled WGS sequence"/>
</dbReference>
<dbReference type="PANTHER" id="PTHR24006">
    <property type="entry name" value="UBIQUITIN CARBOXYL-TERMINAL HYDROLASE"/>
    <property type="match status" value="1"/>
</dbReference>
<organism evidence="15 16">
    <name type="scientific">Trichoplax adhaerens</name>
    <name type="common">Trichoplax reptans</name>
    <dbReference type="NCBI Taxonomy" id="10228"/>
    <lineage>
        <taxon>Eukaryota</taxon>
        <taxon>Metazoa</taxon>
        <taxon>Placozoa</taxon>
        <taxon>Uniplacotomia</taxon>
        <taxon>Trichoplacea</taxon>
        <taxon>Trichoplacidae</taxon>
        <taxon>Trichoplax</taxon>
    </lineage>
</organism>
<dbReference type="InParanoid" id="B3RQ40"/>
<dbReference type="CDD" id="cd02659">
    <property type="entry name" value="peptidase_C19C"/>
    <property type="match status" value="1"/>
</dbReference>
<dbReference type="EC" id="3.4.19.12" evidence="4"/>
<evidence type="ECO:0000256" key="1">
    <source>
        <dbReference type="ARBA" id="ARBA00000707"/>
    </source>
</evidence>
<dbReference type="Gene3D" id="3.90.70.10">
    <property type="entry name" value="Cysteine proteinases"/>
    <property type="match status" value="1"/>
</dbReference>
<dbReference type="GO" id="GO:0031647">
    <property type="term" value="P:regulation of protein stability"/>
    <property type="evidence" value="ECO:0000318"/>
    <property type="project" value="GO_Central"/>
</dbReference>
<evidence type="ECO:0000256" key="8">
    <source>
        <dbReference type="ARBA" id="ARBA00022801"/>
    </source>
</evidence>
<dbReference type="GeneID" id="6750802"/>
<dbReference type="GO" id="GO:0005634">
    <property type="term" value="C:nucleus"/>
    <property type="evidence" value="ECO:0000318"/>
    <property type="project" value="GO_Central"/>
</dbReference>
<keyword evidence="6" id="KW-0645">Protease</keyword>
<name>B3RQ40_TRIAD</name>
<evidence type="ECO:0000256" key="5">
    <source>
        <dbReference type="ARBA" id="ARBA00021393"/>
    </source>
</evidence>
<comment type="similarity">
    <text evidence="3">Belongs to the peptidase C19 family.</text>
</comment>
<dbReference type="PROSITE" id="PS50144">
    <property type="entry name" value="MATH"/>
    <property type="match status" value="1"/>
</dbReference>
<evidence type="ECO:0000259" key="14">
    <source>
        <dbReference type="PROSITE" id="PS50235"/>
    </source>
</evidence>
<gene>
    <name evidence="15" type="ORF">TRIADDRAFT_21658</name>
</gene>
<dbReference type="InterPro" id="IPR038765">
    <property type="entry name" value="Papain-like_cys_pep_sf"/>
</dbReference>
<evidence type="ECO:0000256" key="12">
    <source>
        <dbReference type="ARBA" id="ARBA00031508"/>
    </source>
</evidence>
<evidence type="ECO:0000259" key="13">
    <source>
        <dbReference type="PROSITE" id="PS50144"/>
    </source>
</evidence>
<dbReference type="Pfam" id="PF00443">
    <property type="entry name" value="UCH"/>
    <property type="match status" value="1"/>
</dbReference>
<keyword evidence="7" id="KW-0833">Ubl conjugation pathway</keyword>
<evidence type="ECO:0000313" key="15">
    <source>
        <dbReference type="EMBL" id="EDV28289.1"/>
    </source>
</evidence>
<dbReference type="Gene3D" id="3.10.20.90">
    <property type="entry name" value="Phosphatidylinositol 3-kinase Catalytic Subunit, Chain A, domain 1"/>
    <property type="match status" value="2"/>
</dbReference>
<dbReference type="InterPro" id="IPR002083">
    <property type="entry name" value="MATH/TRAF_dom"/>
</dbReference>
<dbReference type="FunCoup" id="B3RQ40">
    <property type="interactions" value="2507"/>
</dbReference>
<feature type="domain" description="MATH" evidence="13">
    <location>
        <begin position="9"/>
        <end position="135"/>
    </location>
</feature>
<evidence type="ECO:0000256" key="9">
    <source>
        <dbReference type="ARBA" id="ARBA00022807"/>
    </source>
</evidence>
<sequence length="1039" mass="120259">LKANASQGAAKIQFVVRNFSKIDSTVLSEPVHARNIPWRIMLMPRHSGQDKTKHIGFFLQCAPETDSLSWTCSASAILMLVNQSNKEASIIRKIHHVFFPKENDWGFSQFISWNDTMDPSKGFIKNDTIILEASLNADPPHGVCWDSKKITGFVGLRNQGATCYMNSLLQTLFFTTQLRRAVYMMPTENDDPVRSVPLAMQRIFYDLQYSDKPVGTKKLTRSFGWETLDSFMQHDVQELSRVLLDNLENKMKGTCVEGTIPKQLEGKMISYIKCLHVDYMSSRIEPFLDIQINVKGKKTIYESFDDYIRFETMDGENKYDAGEYGLQEARKGVMFSNFPPILHLQLMRFQYDPLADLNVKINDRYEFYDKLDLNKFLEKPESEPANYTLHAVLVHSGDNHGGHYVVYINVKGDGKWFKFDDDVVSQATAEEAIDNNYGGTEGDEHFGRHCTNAYMLVYIRDSCLDEVLRELNDDDIPESLKRRFAEEKKLEVQRRKERNEAHLYMSVQVWREDQFSCHQGFDLFVADKAKHSTYKALKKSTLTEFLTALADSIGYSVAEMRPWPLFHRPNGTTRVIGLDEADYDRTLFDLADNDENWFIFLETLLPDSGLKSLPPYDKNSQVIVFLKYYDVMNRKTSYVGHLYIELSMSLDDIAKKCREFVSIPSSVPLLFFEEVKPNRVDILTDTSIPLLKVMGDFTDGDILCFQIDSKDEKIPTVEDYFRELFNRIDVKFFDKNVSNDPGFTLTLSQRMHYIEIANAVASHLSIDPMMLQFFKSYQPYRDAASHHPIRCSFEGTLMDLFLHYKPSMAKKLYYQKLTIPVTEMENRVQVKCTWVTKHLKEETEFFVHPYKDATIEELLDEARTLIKLPSGGTGKLRLLEVVSNKICTCYDEESSIDCLTQPLQRSYRLEEIPHDQMDLEDNEILIQVAHFQKEIFQTFGVPFLMKIVDGESIDSIKRKIKERLDISDKDFEKYKVAIVRLGRVTYLPDDEDKTISIEDLQPTHGGSFVGRPWLGLDHVNKQPKKTRYSYMERAIKILN</sequence>
<evidence type="ECO:0000256" key="6">
    <source>
        <dbReference type="ARBA" id="ARBA00022670"/>
    </source>
</evidence>
<dbReference type="OrthoDB" id="289038at2759"/>
<dbReference type="Pfam" id="PF12436">
    <property type="entry name" value="USP7_ICP0_bdg"/>
    <property type="match status" value="1"/>
</dbReference>
<dbReference type="GO" id="GO:0004843">
    <property type="term" value="F:cysteine-type deubiquitinase activity"/>
    <property type="evidence" value="ECO:0000318"/>
    <property type="project" value="GO_Central"/>
</dbReference>
<comment type="subcellular location">
    <subcellularLocation>
        <location evidence="2">Nucleus</location>
    </subcellularLocation>
</comment>
<dbReference type="SUPFAM" id="SSF49599">
    <property type="entry name" value="TRAF domain-like"/>
    <property type="match status" value="1"/>
</dbReference>
<dbReference type="Pfam" id="PF22486">
    <property type="entry name" value="MATH_2"/>
    <property type="match status" value="1"/>
</dbReference>
<dbReference type="GO" id="GO:0006508">
    <property type="term" value="P:proteolysis"/>
    <property type="evidence" value="ECO:0007669"/>
    <property type="project" value="UniProtKB-KW"/>
</dbReference>
<dbReference type="eggNOG" id="KOG1863">
    <property type="taxonomic scope" value="Eukaryota"/>
</dbReference>
<evidence type="ECO:0000256" key="7">
    <source>
        <dbReference type="ARBA" id="ARBA00022786"/>
    </source>
</evidence>
<dbReference type="InterPro" id="IPR001394">
    <property type="entry name" value="Peptidase_C19_UCH"/>
</dbReference>
<evidence type="ECO:0000256" key="4">
    <source>
        <dbReference type="ARBA" id="ARBA00012759"/>
    </source>
</evidence>
<dbReference type="Pfam" id="PF14533">
    <property type="entry name" value="USP7_C2"/>
    <property type="match status" value="1"/>
</dbReference>
<dbReference type="RefSeq" id="XP_002110123.1">
    <property type="nucleotide sequence ID" value="XM_002110087.1"/>
</dbReference>